<proteinExistence type="predicted"/>
<dbReference type="EMBL" id="JAVLUS010000011">
    <property type="protein sequence ID" value="MDS1114946.1"/>
    <property type="molecule type" value="Genomic_DNA"/>
</dbReference>
<sequence>MTGLAEENDHQPSRSHRWWRVALACVIVVICSGAILVGLKWALFEWIDRGMTTRTYESTDGARSMAEVMGLVLIDGDDVTYGEVTSSFPDSSAYLSRRRLGIDHTPAQLLVPRPHDPSGPHTFTVGVRCGCCLMDPASDRWSW</sequence>
<organism evidence="2 3">
    <name type="scientific">Gordonia westfalica</name>
    <dbReference type="NCBI Taxonomy" id="158898"/>
    <lineage>
        <taxon>Bacteria</taxon>
        <taxon>Bacillati</taxon>
        <taxon>Actinomycetota</taxon>
        <taxon>Actinomycetes</taxon>
        <taxon>Mycobacteriales</taxon>
        <taxon>Gordoniaceae</taxon>
        <taxon>Gordonia</taxon>
    </lineage>
</organism>
<feature type="transmembrane region" description="Helical" evidence="1">
    <location>
        <begin position="18"/>
        <end position="44"/>
    </location>
</feature>
<comment type="caution">
    <text evidence="2">The sequence shown here is derived from an EMBL/GenBank/DDBJ whole genome shotgun (WGS) entry which is preliminary data.</text>
</comment>
<evidence type="ECO:0000256" key="1">
    <source>
        <dbReference type="SAM" id="Phobius"/>
    </source>
</evidence>
<keyword evidence="3" id="KW-1185">Reference proteome</keyword>
<keyword evidence="1" id="KW-0812">Transmembrane</keyword>
<evidence type="ECO:0000313" key="2">
    <source>
        <dbReference type="EMBL" id="MDS1114946.1"/>
    </source>
</evidence>
<gene>
    <name evidence="2" type="ORF">RD149_14345</name>
</gene>
<keyword evidence="1" id="KW-1133">Transmembrane helix</keyword>
<reference evidence="2 3" key="1">
    <citation type="submission" date="2023-08" db="EMBL/GenBank/DDBJ databases">
        <title>Bioegradation of LLDPE and BLDPE plastic by marine bacteria from coast plastic debris.</title>
        <authorList>
            <person name="Rong Z."/>
        </authorList>
    </citation>
    <scope>NUCLEOTIDE SEQUENCE [LARGE SCALE GENOMIC DNA]</scope>
    <source>
        <strain evidence="2 3">Z-2</strain>
    </source>
</reference>
<protein>
    <submittedName>
        <fullName evidence="2">Uncharacterized protein</fullName>
    </submittedName>
</protein>
<accession>A0ABU2GU15</accession>
<evidence type="ECO:0000313" key="3">
    <source>
        <dbReference type="Proteomes" id="UP001265083"/>
    </source>
</evidence>
<dbReference type="RefSeq" id="WP_310950988.1">
    <property type="nucleotide sequence ID" value="NZ_JAVLUS010000011.1"/>
</dbReference>
<dbReference type="Proteomes" id="UP001265083">
    <property type="component" value="Unassembled WGS sequence"/>
</dbReference>
<keyword evidence="1" id="KW-0472">Membrane</keyword>
<name>A0ABU2GU15_9ACTN</name>